<dbReference type="Pfam" id="PF13531">
    <property type="entry name" value="SBP_bac_11"/>
    <property type="match status" value="1"/>
</dbReference>
<dbReference type="PANTHER" id="PTHR30632">
    <property type="entry name" value="MOLYBDATE-BINDING PERIPLASMIC PROTEIN"/>
    <property type="match status" value="1"/>
</dbReference>
<evidence type="ECO:0000256" key="3">
    <source>
        <dbReference type="ARBA" id="ARBA00022729"/>
    </source>
</evidence>
<evidence type="ECO:0000256" key="4">
    <source>
        <dbReference type="SAM" id="SignalP"/>
    </source>
</evidence>
<keyword evidence="3 4" id="KW-0732">Signal</keyword>
<keyword evidence="6" id="KW-1185">Reference proteome</keyword>
<accession>A0ABP5U6B8</accession>
<protein>
    <submittedName>
        <fullName evidence="5">Molybdate ABC transporter substrate-binding protein</fullName>
    </submittedName>
</protein>
<gene>
    <name evidence="5" type="primary">modA_2</name>
    <name evidence="5" type="ORF">GCM10009855_07940</name>
</gene>
<dbReference type="EMBL" id="BAAARB010000003">
    <property type="protein sequence ID" value="GAA2371043.1"/>
    <property type="molecule type" value="Genomic_DNA"/>
</dbReference>
<dbReference type="Gene3D" id="3.40.190.10">
    <property type="entry name" value="Periplasmic binding protein-like II"/>
    <property type="match status" value="2"/>
</dbReference>
<dbReference type="SUPFAM" id="SSF53850">
    <property type="entry name" value="Periplasmic binding protein-like II"/>
    <property type="match status" value="1"/>
</dbReference>
<dbReference type="InterPro" id="IPR050682">
    <property type="entry name" value="ModA/WtpA"/>
</dbReference>
<evidence type="ECO:0000256" key="1">
    <source>
        <dbReference type="ARBA" id="ARBA00009175"/>
    </source>
</evidence>
<reference evidence="6" key="1">
    <citation type="journal article" date="2019" name="Int. J. Syst. Evol. Microbiol.">
        <title>The Global Catalogue of Microorganisms (GCM) 10K type strain sequencing project: providing services to taxonomists for standard genome sequencing and annotation.</title>
        <authorList>
            <consortium name="The Broad Institute Genomics Platform"/>
            <consortium name="The Broad Institute Genome Sequencing Center for Infectious Disease"/>
            <person name="Wu L."/>
            <person name="Ma J."/>
        </authorList>
    </citation>
    <scope>NUCLEOTIDE SEQUENCE [LARGE SCALE GENOMIC DNA]</scope>
    <source>
        <strain evidence="6">JCM 16227</strain>
    </source>
</reference>
<dbReference type="Proteomes" id="UP001501170">
    <property type="component" value="Unassembled WGS sequence"/>
</dbReference>
<dbReference type="NCBIfam" id="TIGR01256">
    <property type="entry name" value="modA"/>
    <property type="match status" value="1"/>
</dbReference>
<feature type="chain" id="PRO_5046929407" evidence="4">
    <location>
        <begin position="25"/>
        <end position="252"/>
    </location>
</feature>
<dbReference type="PANTHER" id="PTHR30632:SF0">
    <property type="entry name" value="SULFATE-BINDING PROTEIN"/>
    <property type="match status" value="1"/>
</dbReference>
<dbReference type="RefSeq" id="WP_006895603.1">
    <property type="nucleotide sequence ID" value="NZ_BAAARB010000003.1"/>
</dbReference>
<comment type="caution">
    <text evidence="5">The sequence shown here is derived from an EMBL/GenBank/DDBJ whole genome shotgun (WGS) entry which is preliminary data.</text>
</comment>
<name>A0ABP5U6B8_9ACTN</name>
<organism evidence="5 6">
    <name type="scientific">Gordonia cholesterolivorans</name>
    <dbReference type="NCBI Taxonomy" id="559625"/>
    <lineage>
        <taxon>Bacteria</taxon>
        <taxon>Bacillati</taxon>
        <taxon>Actinomycetota</taxon>
        <taxon>Actinomycetes</taxon>
        <taxon>Mycobacteriales</taxon>
        <taxon>Gordoniaceae</taxon>
        <taxon>Gordonia</taxon>
    </lineage>
</organism>
<evidence type="ECO:0000256" key="2">
    <source>
        <dbReference type="ARBA" id="ARBA00022723"/>
    </source>
</evidence>
<dbReference type="InterPro" id="IPR005950">
    <property type="entry name" value="ModA"/>
</dbReference>
<evidence type="ECO:0000313" key="6">
    <source>
        <dbReference type="Proteomes" id="UP001501170"/>
    </source>
</evidence>
<keyword evidence="2" id="KW-0479">Metal-binding</keyword>
<evidence type="ECO:0000313" key="5">
    <source>
        <dbReference type="EMBL" id="GAA2371043.1"/>
    </source>
</evidence>
<comment type="similarity">
    <text evidence="1">Belongs to the bacterial solute-binding protein ModA family.</text>
</comment>
<feature type="signal peptide" evidence="4">
    <location>
        <begin position="1"/>
        <end position="24"/>
    </location>
</feature>
<sequence length="252" mass="25443">MKKFVAAVLGLMLLVAGCSSQEQASAGASAPIRIFAAASLQGSFDELAKSFTAAHPEYSVAPIVYDGSQALATQIVEGADVDVIAFADQSSLTPVTDAGVTDAGTVFATNTMQIAVAPGNPKHVTSLADLTKPGVTTVLCAPEVPCGKASRKLLAAAHVDVSPVSEETNVTSVVNRVEAGEADAGLVYKTDVAASNGKLIGITPADVQVAVNRYPIAVSKKAPSPAAAAAFTAYVLSPAGQKILAKYGFGAP</sequence>
<dbReference type="PROSITE" id="PS51257">
    <property type="entry name" value="PROKAR_LIPOPROTEIN"/>
    <property type="match status" value="1"/>
</dbReference>
<dbReference type="PIRSF" id="PIRSF004846">
    <property type="entry name" value="ModA"/>
    <property type="match status" value="1"/>
</dbReference>
<proteinExistence type="inferred from homology"/>